<reference evidence="1 2" key="1">
    <citation type="submission" date="2016-04" db="EMBL/GenBank/DDBJ databases">
        <title>Draft genome sequence of freshwater magnetotactic bacteria Magnetospirillum marisnigri SP-1 and Magnetospirillum moscoviense BB-1.</title>
        <authorList>
            <person name="Koziaeva V."/>
            <person name="Dziuba M.V."/>
            <person name="Ivanov T.M."/>
            <person name="Kuznetsov B."/>
            <person name="Grouzdev D.S."/>
        </authorList>
    </citation>
    <scope>NUCLEOTIDE SEQUENCE [LARGE SCALE GENOMIC DNA]</scope>
    <source>
        <strain evidence="1 2">BB-1</strain>
    </source>
</reference>
<sequence length="84" mass="9217">MRAATMSGFQFAHLETYARKPKDGRGTGFIFGEAARRPEASVHVETPSQPVVVYGQTVEAVERLHDERATAAKTATKAGRTRTR</sequence>
<comment type="caution">
    <text evidence="1">The sequence shown here is derived from an EMBL/GenBank/DDBJ whole genome shotgun (WGS) entry which is preliminary data.</text>
</comment>
<gene>
    <name evidence="1" type="ORF">A6A05_08940</name>
</gene>
<keyword evidence="2" id="KW-1185">Reference proteome</keyword>
<proteinExistence type="predicted"/>
<evidence type="ECO:0000313" key="1">
    <source>
        <dbReference type="EMBL" id="OAN54166.1"/>
    </source>
</evidence>
<organism evidence="1 2">
    <name type="scientific">Magnetospirillum moscoviense</name>
    <dbReference type="NCBI Taxonomy" id="1437059"/>
    <lineage>
        <taxon>Bacteria</taxon>
        <taxon>Pseudomonadati</taxon>
        <taxon>Pseudomonadota</taxon>
        <taxon>Alphaproteobacteria</taxon>
        <taxon>Rhodospirillales</taxon>
        <taxon>Rhodospirillaceae</taxon>
        <taxon>Magnetospirillum</taxon>
    </lineage>
</organism>
<evidence type="ECO:0000313" key="2">
    <source>
        <dbReference type="Proteomes" id="UP000078543"/>
    </source>
</evidence>
<protein>
    <submittedName>
        <fullName evidence="1">Uncharacterized protein</fullName>
    </submittedName>
</protein>
<dbReference type="Proteomes" id="UP000078543">
    <property type="component" value="Unassembled WGS sequence"/>
</dbReference>
<accession>A0A178MXF0</accession>
<dbReference type="AlphaFoldDB" id="A0A178MXF0"/>
<dbReference type="EMBL" id="LWQU01000122">
    <property type="protein sequence ID" value="OAN54166.1"/>
    <property type="molecule type" value="Genomic_DNA"/>
</dbReference>
<name>A0A178MXF0_9PROT</name>